<sequence>MGRWSRQSCSRSPLRDEVALVLAFSVTDQASNRFGDPATRGGPDRVHRALRRSGRAPNVQRASSERPACTPTSRSGTRRFPRGRLGPAPEVLKSASARADEVRVEHREESVVAACADLSESLWRTRELLESLAYRIEVQRALVETGRSTWLARSTRDVDELITTVRSAELTRAVDLVPLTELLGVAPEATLREIADVVPAPWDQVLAEHRHALTELTGRLTEAALANKELLASSAQAIDEALARFRSTGTGSTYTATGTRDRESAARFFDETT</sequence>
<keyword evidence="2" id="KW-0969">Cilium</keyword>
<feature type="compositionally biased region" description="Basic and acidic residues" evidence="1">
    <location>
        <begin position="259"/>
        <end position="273"/>
    </location>
</feature>
<name>A0ABS2CNS3_9MICO</name>
<feature type="region of interest" description="Disordered" evidence="1">
    <location>
        <begin position="249"/>
        <end position="273"/>
    </location>
</feature>
<keyword evidence="3" id="KW-1185">Reference proteome</keyword>
<gene>
    <name evidence="2" type="ORF">JQN70_13835</name>
</gene>
<feature type="region of interest" description="Disordered" evidence="1">
    <location>
        <begin position="51"/>
        <end position="96"/>
    </location>
</feature>
<accession>A0ABS2CNS3</accession>
<organism evidence="2 3">
    <name type="scientific">Phycicoccus sonneratiae</name>
    <dbReference type="NCBI Taxonomy" id="2807628"/>
    <lineage>
        <taxon>Bacteria</taxon>
        <taxon>Bacillati</taxon>
        <taxon>Actinomycetota</taxon>
        <taxon>Actinomycetes</taxon>
        <taxon>Micrococcales</taxon>
        <taxon>Intrasporangiaceae</taxon>
        <taxon>Phycicoccus</taxon>
    </lineage>
</organism>
<keyword evidence="2" id="KW-0282">Flagellum</keyword>
<keyword evidence="2" id="KW-0966">Cell projection</keyword>
<dbReference type="InterPro" id="IPR007809">
    <property type="entry name" value="FlgN-like"/>
</dbReference>
<feature type="compositionally biased region" description="Low complexity" evidence="1">
    <location>
        <begin position="249"/>
        <end position="258"/>
    </location>
</feature>
<proteinExistence type="predicted"/>
<comment type="caution">
    <text evidence="2">The sequence shown here is derived from an EMBL/GenBank/DDBJ whole genome shotgun (WGS) entry which is preliminary data.</text>
</comment>
<dbReference type="EMBL" id="JAFDVD010000015">
    <property type="protein sequence ID" value="MBM6401475.1"/>
    <property type="molecule type" value="Genomic_DNA"/>
</dbReference>
<dbReference type="Pfam" id="PF05130">
    <property type="entry name" value="FlgN"/>
    <property type="match status" value="1"/>
</dbReference>
<dbReference type="Proteomes" id="UP001430172">
    <property type="component" value="Unassembled WGS sequence"/>
</dbReference>
<evidence type="ECO:0000313" key="2">
    <source>
        <dbReference type="EMBL" id="MBM6401475.1"/>
    </source>
</evidence>
<reference evidence="2" key="1">
    <citation type="submission" date="2021-02" db="EMBL/GenBank/DDBJ databases">
        <title>Phycicoccus sp. MQZ13P-5T, whole genome shotgun sequence.</title>
        <authorList>
            <person name="Tuo L."/>
        </authorList>
    </citation>
    <scope>NUCLEOTIDE SEQUENCE</scope>
    <source>
        <strain evidence="2">MQZ13P-5</strain>
    </source>
</reference>
<protein>
    <submittedName>
        <fullName evidence="2">Flagellar protein FlgN</fullName>
    </submittedName>
</protein>
<evidence type="ECO:0000313" key="3">
    <source>
        <dbReference type="Proteomes" id="UP001430172"/>
    </source>
</evidence>
<evidence type="ECO:0000256" key="1">
    <source>
        <dbReference type="SAM" id="MobiDB-lite"/>
    </source>
</evidence>